<sequence>MKKDFDAKFDILLTMLTKCQEKLGIDAVSYSASPVNEVVDHTPNVVGDDHMVMDDVPCSDNEKIVEDANVPDVDMIENDVITPGFIPDGDLLEVEVY</sequence>
<keyword evidence="2" id="KW-1185">Reference proteome</keyword>
<organism evidence="1 2">
    <name type="scientific">Trema orientale</name>
    <name type="common">Charcoal tree</name>
    <name type="synonym">Celtis orientalis</name>
    <dbReference type="NCBI Taxonomy" id="63057"/>
    <lineage>
        <taxon>Eukaryota</taxon>
        <taxon>Viridiplantae</taxon>
        <taxon>Streptophyta</taxon>
        <taxon>Embryophyta</taxon>
        <taxon>Tracheophyta</taxon>
        <taxon>Spermatophyta</taxon>
        <taxon>Magnoliopsida</taxon>
        <taxon>eudicotyledons</taxon>
        <taxon>Gunneridae</taxon>
        <taxon>Pentapetalae</taxon>
        <taxon>rosids</taxon>
        <taxon>fabids</taxon>
        <taxon>Rosales</taxon>
        <taxon>Cannabaceae</taxon>
        <taxon>Trema</taxon>
    </lineage>
</organism>
<dbReference type="InParanoid" id="A0A2P5FW14"/>
<dbReference type="AlphaFoldDB" id="A0A2P5FW14"/>
<dbReference type="Proteomes" id="UP000237000">
    <property type="component" value="Unassembled WGS sequence"/>
</dbReference>
<dbReference type="EMBL" id="JXTC01000006">
    <property type="protein sequence ID" value="POO01986.1"/>
    <property type="molecule type" value="Genomic_DNA"/>
</dbReference>
<gene>
    <name evidence="1" type="ORF">TorRG33x02_022780</name>
</gene>
<evidence type="ECO:0000313" key="1">
    <source>
        <dbReference type="EMBL" id="POO01986.1"/>
    </source>
</evidence>
<evidence type="ECO:0000313" key="2">
    <source>
        <dbReference type="Proteomes" id="UP000237000"/>
    </source>
</evidence>
<accession>A0A2P5FW14</accession>
<proteinExistence type="predicted"/>
<comment type="caution">
    <text evidence="1">The sequence shown here is derived from an EMBL/GenBank/DDBJ whole genome shotgun (WGS) entry which is preliminary data.</text>
</comment>
<reference evidence="2" key="1">
    <citation type="submission" date="2016-06" db="EMBL/GenBank/DDBJ databases">
        <title>Parallel loss of symbiosis genes in relatives of nitrogen-fixing non-legume Parasponia.</title>
        <authorList>
            <person name="Van Velzen R."/>
            <person name="Holmer R."/>
            <person name="Bu F."/>
            <person name="Rutten L."/>
            <person name="Van Zeijl A."/>
            <person name="Liu W."/>
            <person name="Santuari L."/>
            <person name="Cao Q."/>
            <person name="Sharma T."/>
            <person name="Shen D."/>
            <person name="Roswanjaya Y."/>
            <person name="Wardhani T."/>
            <person name="Kalhor M.S."/>
            <person name="Jansen J."/>
            <person name="Van den Hoogen J."/>
            <person name="Gungor B."/>
            <person name="Hartog M."/>
            <person name="Hontelez J."/>
            <person name="Verver J."/>
            <person name="Yang W.-C."/>
            <person name="Schijlen E."/>
            <person name="Repin R."/>
            <person name="Schilthuizen M."/>
            <person name="Schranz E."/>
            <person name="Heidstra R."/>
            <person name="Miyata K."/>
            <person name="Fedorova E."/>
            <person name="Kohlen W."/>
            <person name="Bisseling T."/>
            <person name="Smit S."/>
            <person name="Geurts R."/>
        </authorList>
    </citation>
    <scope>NUCLEOTIDE SEQUENCE [LARGE SCALE GENOMIC DNA]</scope>
    <source>
        <strain evidence="2">cv. RG33-2</strain>
    </source>
</reference>
<protein>
    <submittedName>
        <fullName evidence="1">Uncharacterized protein</fullName>
    </submittedName>
</protein>
<name>A0A2P5FW14_TREOI</name>